<evidence type="ECO:0000313" key="2">
    <source>
        <dbReference type="EMBL" id="MPM36201.1"/>
    </source>
</evidence>
<feature type="compositionally biased region" description="Basic and acidic residues" evidence="1">
    <location>
        <begin position="198"/>
        <end position="234"/>
    </location>
</feature>
<feature type="compositionally biased region" description="Basic and acidic residues" evidence="1">
    <location>
        <begin position="44"/>
        <end position="57"/>
    </location>
</feature>
<accession>A0A644Z882</accession>
<feature type="region of interest" description="Disordered" evidence="1">
    <location>
        <begin position="1"/>
        <end position="24"/>
    </location>
</feature>
<protein>
    <submittedName>
        <fullName evidence="2">Uncharacterized protein</fullName>
    </submittedName>
</protein>
<evidence type="ECO:0000256" key="1">
    <source>
        <dbReference type="SAM" id="MobiDB-lite"/>
    </source>
</evidence>
<proteinExistence type="predicted"/>
<name>A0A644Z882_9ZZZZ</name>
<feature type="compositionally biased region" description="Basic and acidic residues" evidence="1">
    <location>
        <begin position="177"/>
        <end position="187"/>
    </location>
</feature>
<organism evidence="2">
    <name type="scientific">bioreactor metagenome</name>
    <dbReference type="NCBI Taxonomy" id="1076179"/>
    <lineage>
        <taxon>unclassified sequences</taxon>
        <taxon>metagenomes</taxon>
        <taxon>ecological metagenomes</taxon>
    </lineage>
</organism>
<sequence length="277" mass="30510">MERTSPAVPDGAAGEVGTQWIRSDDLVLGRRRCRALGGGALRPRAQDLEDHRQQRHEDDDDGDQVDVVGDQRDATEEEARGRHDADPQEAAQGVPADEVAVRVTDHAGDQRDVRPDDRDEPGQHQGAAAVLVEELFGAVQVLGLQHPGVVLEQATAEAAAEEVAHLVTEEGADERDTDQHPDVDAQRHVQQRGGEQQRVTRQEGEQQTGFDEHHHGDTDQRPRAELVQERRRITEIVQSGNRLRNKCHQIHKSHGAASTCAGSEPERRTGTIPHRSS</sequence>
<feature type="compositionally biased region" description="Basic residues" evidence="1">
    <location>
        <begin position="243"/>
        <end position="254"/>
    </location>
</feature>
<feature type="region of interest" description="Disordered" evidence="1">
    <location>
        <begin position="36"/>
        <end position="127"/>
    </location>
</feature>
<feature type="region of interest" description="Disordered" evidence="1">
    <location>
        <begin position="155"/>
        <end position="277"/>
    </location>
</feature>
<dbReference type="AlphaFoldDB" id="A0A644Z882"/>
<comment type="caution">
    <text evidence="2">The sequence shown here is derived from an EMBL/GenBank/DDBJ whole genome shotgun (WGS) entry which is preliminary data.</text>
</comment>
<reference evidence="2" key="1">
    <citation type="submission" date="2019-08" db="EMBL/GenBank/DDBJ databases">
        <authorList>
            <person name="Kucharzyk K."/>
            <person name="Murdoch R.W."/>
            <person name="Higgins S."/>
            <person name="Loffler F."/>
        </authorList>
    </citation>
    <scope>NUCLEOTIDE SEQUENCE</scope>
</reference>
<feature type="compositionally biased region" description="Basic and acidic residues" evidence="1">
    <location>
        <begin position="69"/>
        <end position="86"/>
    </location>
</feature>
<gene>
    <name evidence="2" type="ORF">SDC9_82796</name>
</gene>
<feature type="compositionally biased region" description="Basic and acidic residues" evidence="1">
    <location>
        <begin position="99"/>
        <end position="122"/>
    </location>
</feature>
<dbReference type="EMBL" id="VSSQ01007531">
    <property type="protein sequence ID" value="MPM36201.1"/>
    <property type="molecule type" value="Genomic_DNA"/>
</dbReference>